<comment type="subcellular location">
    <subcellularLocation>
        <location evidence="1">Endoplasmic reticulum membrane</location>
        <topology evidence="1">Single-pass type I membrane protein</topology>
    </subcellularLocation>
</comment>
<dbReference type="Proteomes" id="UP000274756">
    <property type="component" value="Unassembled WGS sequence"/>
</dbReference>
<feature type="domain" description="Malectin" evidence="11">
    <location>
        <begin position="69"/>
        <end position="216"/>
    </location>
</feature>
<evidence type="ECO:0000256" key="3">
    <source>
        <dbReference type="ARBA" id="ARBA00022692"/>
    </source>
</evidence>
<evidence type="ECO:0000313" key="14">
    <source>
        <dbReference type="Proteomes" id="UP000274756"/>
    </source>
</evidence>
<gene>
    <name evidence="12" type="ORF">DME_LOCUS4824</name>
</gene>
<sequence>MGMVRGLGCEHEINLAKFRSNLVLFRCVEEYLDLRTKIFLVMMFCYYLFICLLLFFEIQCENVNFANNVIYAINCGGFYHKDIHGVEYEEDTEQTVGTTSDYGLQLNILRTDPFDAVLYQTERYHTDSFTYELPLPKEDGEYTLVLKFCEVYFRAAGKKVFDVLLNGEIIIPNLDIFNEAKGTGIAYDRLIGFYVLFLRKKFLKKLGNRDNPKINAFYLYRGPKTDIPKIVDEDFTEMSEGKDLIEEEEEIEKPIYIGEPTVKDPYADQDTAQLLIPFLIAFACFFPIVYCLCKI</sequence>
<dbReference type="PANTHER" id="PTHR13460:SF0">
    <property type="entry name" value="MALECTIN"/>
    <property type="match status" value="1"/>
</dbReference>
<reference evidence="15" key="1">
    <citation type="submission" date="2017-02" db="UniProtKB">
        <authorList>
            <consortium name="WormBaseParasite"/>
        </authorList>
    </citation>
    <scope>IDENTIFICATION</scope>
</reference>
<dbReference type="InterPro" id="IPR021720">
    <property type="entry name" value="Malectin_dom"/>
</dbReference>
<evidence type="ECO:0000256" key="8">
    <source>
        <dbReference type="ARBA" id="ARBA00023180"/>
    </source>
</evidence>
<evidence type="ECO:0000256" key="9">
    <source>
        <dbReference type="ARBA" id="ARBA00023277"/>
    </source>
</evidence>
<keyword evidence="6 10" id="KW-1133">Transmembrane helix</keyword>
<dbReference type="EMBL" id="UYYG01001151">
    <property type="protein sequence ID" value="VDN54851.1"/>
    <property type="molecule type" value="Genomic_DNA"/>
</dbReference>
<evidence type="ECO:0000313" key="12">
    <source>
        <dbReference type="EMBL" id="VDN54851.1"/>
    </source>
</evidence>
<evidence type="ECO:0000256" key="2">
    <source>
        <dbReference type="ARBA" id="ARBA00009141"/>
    </source>
</evidence>
<accession>A0A0N4U1H9</accession>
<keyword evidence="5" id="KW-0256">Endoplasmic reticulum</keyword>
<dbReference type="STRING" id="318479.A0A0N4U1H9"/>
<dbReference type="Gene3D" id="2.60.120.430">
    <property type="entry name" value="Galactose-binding lectin"/>
    <property type="match status" value="1"/>
</dbReference>
<keyword evidence="7 10" id="KW-0472">Membrane</keyword>
<dbReference type="OrthoDB" id="10013439at2759"/>
<evidence type="ECO:0000259" key="11">
    <source>
        <dbReference type="Pfam" id="PF11721"/>
    </source>
</evidence>
<evidence type="ECO:0000256" key="4">
    <source>
        <dbReference type="ARBA" id="ARBA00022729"/>
    </source>
</evidence>
<evidence type="ECO:0000256" key="6">
    <source>
        <dbReference type="ARBA" id="ARBA00022989"/>
    </source>
</evidence>
<evidence type="ECO:0000313" key="13">
    <source>
        <dbReference type="Proteomes" id="UP000038040"/>
    </source>
</evidence>
<dbReference type="PANTHER" id="PTHR13460">
    <property type="match status" value="1"/>
</dbReference>
<dbReference type="Pfam" id="PF11721">
    <property type="entry name" value="Malectin"/>
    <property type="match status" value="1"/>
</dbReference>
<keyword evidence="9" id="KW-0119">Carbohydrate metabolism</keyword>
<evidence type="ECO:0000256" key="10">
    <source>
        <dbReference type="SAM" id="Phobius"/>
    </source>
</evidence>
<feature type="transmembrane region" description="Helical" evidence="10">
    <location>
        <begin position="38"/>
        <end position="56"/>
    </location>
</feature>
<proteinExistence type="inferred from homology"/>
<keyword evidence="4" id="KW-0732">Signal</keyword>
<dbReference type="WBParaSite" id="DME_0000046401-mRNA-1">
    <property type="protein sequence ID" value="DME_0000046401-mRNA-1"/>
    <property type="gene ID" value="DME_0000046401"/>
</dbReference>
<dbReference type="Proteomes" id="UP000038040">
    <property type="component" value="Unplaced"/>
</dbReference>
<organism evidence="13 15">
    <name type="scientific">Dracunculus medinensis</name>
    <name type="common">Guinea worm</name>
    <dbReference type="NCBI Taxonomy" id="318479"/>
    <lineage>
        <taxon>Eukaryota</taxon>
        <taxon>Metazoa</taxon>
        <taxon>Ecdysozoa</taxon>
        <taxon>Nematoda</taxon>
        <taxon>Chromadorea</taxon>
        <taxon>Rhabditida</taxon>
        <taxon>Spirurina</taxon>
        <taxon>Dracunculoidea</taxon>
        <taxon>Dracunculidae</taxon>
        <taxon>Dracunculus</taxon>
    </lineage>
</organism>
<keyword evidence="14" id="KW-1185">Reference proteome</keyword>
<keyword evidence="8" id="KW-0325">Glycoprotein</keyword>
<dbReference type="GO" id="GO:0030246">
    <property type="term" value="F:carbohydrate binding"/>
    <property type="evidence" value="ECO:0007669"/>
    <property type="project" value="InterPro"/>
</dbReference>
<reference evidence="12 14" key="2">
    <citation type="submission" date="2018-11" db="EMBL/GenBank/DDBJ databases">
        <authorList>
            <consortium name="Pathogen Informatics"/>
        </authorList>
    </citation>
    <scope>NUCLEOTIDE SEQUENCE [LARGE SCALE GENOMIC DNA]</scope>
</reference>
<evidence type="ECO:0000313" key="15">
    <source>
        <dbReference type="WBParaSite" id="DME_0000046401-mRNA-1"/>
    </source>
</evidence>
<feature type="transmembrane region" description="Helical" evidence="10">
    <location>
        <begin position="274"/>
        <end position="293"/>
    </location>
</feature>
<evidence type="ECO:0000256" key="5">
    <source>
        <dbReference type="ARBA" id="ARBA00022824"/>
    </source>
</evidence>
<evidence type="ECO:0000256" key="1">
    <source>
        <dbReference type="ARBA" id="ARBA00004115"/>
    </source>
</evidence>
<dbReference type="AlphaFoldDB" id="A0A0N4U1H9"/>
<protein>
    <submittedName>
        <fullName evidence="15">Malectin domain-containing protein</fullName>
    </submittedName>
</protein>
<name>A0A0N4U1H9_DRAME</name>
<dbReference type="GO" id="GO:0005789">
    <property type="term" value="C:endoplasmic reticulum membrane"/>
    <property type="evidence" value="ECO:0007669"/>
    <property type="project" value="UniProtKB-SubCell"/>
</dbReference>
<keyword evidence="3 10" id="KW-0812">Transmembrane</keyword>
<evidence type="ECO:0000256" key="7">
    <source>
        <dbReference type="ARBA" id="ARBA00023136"/>
    </source>
</evidence>
<comment type="similarity">
    <text evidence="2">Belongs to the malectin family.</text>
</comment>
<dbReference type="InterPro" id="IPR039155">
    <property type="entry name" value="MLEC"/>
</dbReference>